<dbReference type="SUPFAM" id="SSF52540">
    <property type="entry name" value="P-loop containing nucleoside triphosphate hydrolases"/>
    <property type="match status" value="1"/>
</dbReference>
<evidence type="ECO:0000256" key="5">
    <source>
        <dbReference type="ARBA" id="ARBA00022842"/>
    </source>
</evidence>
<keyword evidence="5 7" id="KW-0460">Magnesium</keyword>
<keyword evidence="7" id="KW-0169">Cobalamin biosynthesis</keyword>
<dbReference type="Proteomes" id="UP001201873">
    <property type="component" value="Unassembled WGS sequence"/>
</dbReference>
<name>A0ABT0K0F7_9ACTN</name>
<dbReference type="Pfam" id="PF07685">
    <property type="entry name" value="GATase_3"/>
    <property type="match status" value="1"/>
</dbReference>
<gene>
    <name evidence="7" type="primary">cobB</name>
    <name evidence="11" type="ORF">MXD59_16160</name>
</gene>
<evidence type="ECO:0000256" key="6">
    <source>
        <dbReference type="ARBA" id="ARBA00022962"/>
    </source>
</evidence>
<dbReference type="InterPro" id="IPR029062">
    <property type="entry name" value="Class_I_gatase-like"/>
</dbReference>
<dbReference type="CDD" id="cd03130">
    <property type="entry name" value="GATase1_CobB"/>
    <property type="match status" value="1"/>
</dbReference>
<feature type="domain" description="CobB/CobQ-like glutamine amidotransferase" evidence="10">
    <location>
        <begin position="299"/>
        <end position="439"/>
    </location>
</feature>
<comment type="domain">
    <text evidence="7">Comprises of two domains. The C-terminal domain contains the binding site for glutamine and catalyzes the hydrolysis of this substrate to glutamate and ammonia. The N-terminal domain is anticipated to bind ATP and hydrogenobyrinate and catalyzes the ultimate synthesis of the diamide product. The ammonia produced via the glutaminase domain is probably translocated to the adjacent domain via a molecular tunnel, where it reacts with an activated intermediate.</text>
</comment>
<dbReference type="NCBIfam" id="NF002204">
    <property type="entry name" value="PRK01077.1"/>
    <property type="match status" value="1"/>
</dbReference>
<comment type="similarity">
    <text evidence="7">Belongs to the CobB/CbiA family.</text>
</comment>
<feature type="region of interest" description="Disordered" evidence="8">
    <location>
        <begin position="461"/>
        <end position="489"/>
    </location>
</feature>
<protein>
    <recommendedName>
        <fullName evidence="7">Hydrogenobyrinate a,c-diamide synthase</fullName>
        <ecNumber evidence="7">6.3.5.9</ecNumber>
    </recommendedName>
    <alternativeName>
        <fullName evidence="7">Hydrogenobyrinic acid a,c-diamide synthase</fullName>
    </alternativeName>
</protein>
<evidence type="ECO:0000256" key="1">
    <source>
        <dbReference type="ARBA" id="ARBA00001946"/>
    </source>
</evidence>
<feature type="region of interest" description="Disordered" evidence="8">
    <location>
        <begin position="247"/>
        <end position="295"/>
    </location>
</feature>
<dbReference type="PANTHER" id="PTHR43873">
    <property type="entry name" value="COBYRINATE A,C-DIAMIDE SYNTHASE"/>
    <property type="match status" value="1"/>
</dbReference>
<dbReference type="CDD" id="cd05388">
    <property type="entry name" value="CobB_N"/>
    <property type="match status" value="1"/>
</dbReference>
<evidence type="ECO:0000259" key="10">
    <source>
        <dbReference type="Pfam" id="PF07685"/>
    </source>
</evidence>
<feature type="active site" description="Nucleophile" evidence="7">
    <location>
        <position position="380"/>
    </location>
</feature>
<dbReference type="InterPro" id="IPR027417">
    <property type="entry name" value="P-loop_NTPase"/>
</dbReference>
<dbReference type="PROSITE" id="PS51274">
    <property type="entry name" value="GATASE_COBBQ"/>
    <property type="match status" value="1"/>
</dbReference>
<evidence type="ECO:0000313" key="12">
    <source>
        <dbReference type="Proteomes" id="UP001201873"/>
    </source>
</evidence>
<sequence>MVTGPTRRLDLPRLVLAAPTSGAGKTTVATGLMAALVARGLRVSPHKVGPDYIDPSYHTLATGRPGRNLDAVLCGPQRLAPLFAHAAAGTDIAVVEGVMGLFDGVATPRAGEQADHASTAHVARLLDAPVVLVVDASGASRSIAALVTGFRMFDPRLHLAGVILNRVGSARHRRLLTDALADIGMPVFGALPRETTVHTPSRHLGLVPAAERRPAAVAAVDRLAHLVATTCDLDALLRVARAAPPLHTPTWQPAEALTTPAPSPSPIPAPTPAPAPAPVQASASRPPSPRTGGRPVRVAMAGGAAFTFGYAEHAELLRAAGADVVTIDPLRDESLPAGTDALILGGGFPEEHTADLAANLPLRAAIAAFAAAGRPISAECAGLLYLATTLDGVPMCGVLDVAAVMGPRLTLGYRHAIAATASPLTPAGTPLGAHEFHRTVLPAPGTATGAAWWLPVADDPLPPARDTTAPRGDTAPRGGGAARGGGGETATRWRAEGFVRGQVHASYLHLHWAGQPDIARRLLEAAHATRPAHPADTGHPADAIDAA</sequence>
<comment type="pathway">
    <text evidence="7">Cofactor biosynthesis; adenosylcobalamin biosynthesis; cob(II)yrinate a,c-diamide from precorrin-2 (aerobic route): step 9/10.</text>
</comment>
<dbReference type="HAMAP" id="MF_00027">
    <property type="entry name" value="CobB_CbiA"/>
    <property type="match status" value="1"/>
</dbReference>
<keyword evidence="3 7" id="KW-0547">Nucleotide-binding</keyword>
<comment type="miscellaneous">
    <text evidence="7">The a and c carboxylates of hydrogenobyrinate are activated for nucleophilic attack via formation of a phosphorylated intermediate by ATP. CobB catalyzes first the amidation of the c-carboxylate, and then that of the a-carboxylate.</text>
</comment>
<organism evidence="11 12">
    <name type="scientific">Frankia umida</name>
    <dbReference type="NCBI Taxonomy" id="573489"/>
    <lineage>
        <taxon>Bacteria</taxon>
        <taxon>Bacillati</taxon>
        <taxon>Actinomycetota</taxon>
        <taxon>Actinomycetes</taxon>
        <taxon>Frankiales</taxon>
        <taxon>Frankiaceae</taxon>
        <taxon>Frankia</taxon>
    </lineage>
</organism>
<accession>A0ABT0K0F7</accession>
<dbReference type="InterPro" id="IPR002586">
    <property type="entry name" value="CobQ/CobB/MinD/ParA_Nub-bd_dom"/>
</dbReference>
<keyword evidence="6 7" id="KW-0315">Glutamine amidotransferase</keyword>
<dbReference type="Gene3D" id="3.40.50.880">
    <property type="match status" value="1"/>
</dbReference>
<evidence type="ECO:0000256" key="4">
    <source>
        <dbReference type="ARBA" id="ARBA00022840"/>
    </source>
</evidence>
<comment type="cofactor">
    <cofactor evidence="1 7">
        <name>Mg(2+)</name>
        <dbReference type="ChEBI" id="CHEBI:18420"/>
    </cofactor>
</comment>
<dbReference type="Pfam" id="PF01656">
    <property type="entry name" value="CbiA"/>
    <property type="match status" value="1"/>
</dbReference>
<keyword evidence="4 7" id="KW-0067">ATP-binding</keyword>
<feature type="site" description="Increases nucleophilicity of active site Cys" evidence="7">
    <location>
        <position position="509"/>
    </location>
</feature>
<comment type="function">
    <text evidence="7">Catalyzes the ATP-dependent amidation of the two carboxylate groups at positions a and c of hydrogenobyrinate, using either L-glutamine or ammonia as the nitrogen source.</text>
</comment>
<dbReference type="InterPro" id="IPR004484">
    <property type="entry name" value="CbiA/CobB_synth"/>
</dbReference>
<dbReference type="RefSeq" id="WP_248825555.1">
    <property type="nucleotide sequence ID" value="NZ_JALKFT010000016.1"/>
</dbReference>
<dbReference type="EC" id="6.3.5.9" evidence="7"/>
<evidence type="ECO:0000256" key="2">
    <source>
        <dbReference type="ARBA" id="ARBA00022598"/>
    </source>
</evidence>
<evidence type="ECO:0000259" key="9">
    <source>
        <dbReference type="Pfam" id="PF01656"/>
    </source>
</evidence>
<evidence type="ECO:0000256" key="7">
    <source>
        <dbReference type="HAMAP-Rule" id="MF_00027"/>
    </source>
</evidence>
<reference evidence="11 12" key="1">
    <citation type="submission" date="2022-04" db="EMBL/GenBank/DDBJ databases">
        <title>Genome diversity in the genus Frankia.</title>
        <authorList>
            <person name="Carlos-Shanley C."/>
            <person name="Hahn D."/>
        </authorList>
    </citation>
    <scope>NUCLEOTIDE SEQUENCE [LARGE SCALE GENOMIC DNA]</scope>
    <source>
        <strain evidence="11 12">Ag45/Mut15</strain>
    </source>
</reference>
<evidence type="ECO:0000256" key="8">
    <source>
        <dbReference type="SAM" id="MobiDB-lite"/>
    </source>
</evidence>
<dbReference type="EMBL" id="JALKFT010000016">
    <property type="protein sequence ID" value="MCK9877290.1"/>
    <property type="molecule type" value="Genomic_DNA"/>
</dbReference>
<proteinExistence type="inferred from homology"/>
<dbReference type="SUPFAM" id="SSF52317">
    <property type="entry name" value="Class I glutamine amidotransferase-like"/>
    <property type="match status" value="1"/>
</dbReference>
<feature type="compositionally biased region" description="Gly residues" evidence="8">
    <location>
        <begin position="477"/>
        <end position="488"/>
    </location>
</feature>
<feature type="domain" description="CobQ/CobB/MinD/ParA nucleotide binding" evidence="9">
    <location>
        <begin position="15"/>
        <end position="204"/>
    </location>
</feature>
<comment type="catalytic activity">
    <reaction evidence="7">
        <text>hydrogenobyrinate + 2 L-glutamine + 2 ATP + 2 H2O = hydrogenobyrinate a,c-diamide + 2 L-glutamate + 2 ADP + 2 phosphate + 2 H(+)</text>
        <dbReference type="Rhea" id="RHEA:12544"/>
        <dbReference type="ChEBI" id="CHEBI:15377"/>
        <dbReference type="ChEBI" id="CHEBI:15378"/>
        <dbReference type="ChEBI" id="CHEBI:29985"/>
        <dbReference type="ChEBI" id="CHEBI:30616"/>
        <dbReference type="ChEBI" id="CHEBI:43474"/>
        <dbReference type="ChEBI" id="CHEBI:58359"/>
        <dbReference type="ChEBI" id="CHEBI:77873"/>
        <dbReference type="ChEBI" id="CHEBI:77874"/>
        <dbReference type="ChEBI" id="CHEBI:456216"/>
        <dbReference type="EC" id="6.3.5.9"/>
    </reaction>
</comment>
<feature type="compositionally biased region" description="Pro residues" evidence="8">
    <location>
        <begin position="261"/>
        <end position="277"/>
    </location>
</feature>
<keyword evidence="2 7" id="KW-0436">Ligase</keyword>
<evidence type="ECO:0000313" key="11">
    <source>
        <dbReference type="EMBL" id="MCK9877290.1"/>
    </source>
</evidence>
<keyword evidence="12" id="KW-1185">Reference proteome</keyword>
<evidence type="ECO:0000256" key="3">
    <source>
        <dbReference type="ARBA" id="ARBA00022741"/>
    </source>
</evidence>
<dbReference type="InterPro" id="IPR011698">
    <property type="entry name" value="GATase_3"/>
</dbReference>
<comment type="caution">
    <text evidence="11">The sequence shown here is derived from an EMBL/GenBank/DDBJ whole genome shotgun (WGS) entry which is preliminary data.</text>
</comment>
<dbReference type="PANTHER" id="PTHR43873:SF1">
    <property type="entry name" value="COBYRINATE A,C-DIAMIDE SYNTHASE"/>
    <property type="match status" value="1"/>
</dbReference>
<dbReference type="Gene3D" id="3.40.50.300">
    <property type="entry name" value="P-loop containing nucleotide triphosphate hydrolases"/>
    <property type="match status" value="1"/>
</dbReference>